<dbReference type="Pfam" id="PF05636">
    <property type="entry name" value="HIGH_NTase1"/>
    <property type="match status" value="1"/>
</dbReference>
<accession>A0ABS2RC71</accession>
<dbReference type="PANTHER" id="PTHR37825:SF1">
    <property type="entry name" value="TRNA(MET) CYTIDINE ACETATE LIGASE"/>
    <property type="match status" value="1"/>
</dbReference>
<dbReference type="PANTHER" id="PTHR37825">
    <property type="entry name" value="TRNA(MET) CYTIDINE ACETATE LIGASE"/>
    <property type="match status" value="1"/>
</dbReference>
<dbReference type="EMBL" id="JAFBFH010000032">
    <property type="protein sequence ID" value="MBM7716794.1"/>
    <property type="molecule type" value="Genomic_DNA"/>
</dbReference>
<dbReference type="Gene3D" id="3.40.50.620">
    <property type="entry name" value="HUPs"/>
    <property type="match status" value="1"/>
</dbReference>
<keyword evidence="3" id="KW-0963">Cytoplasm</keyword>
<keyword evidence="2 3" id="KW-0819">tRNA processing</keyword>
<dbReference type="HAMAP" id="MF_01539">
    <property type="entry name" value="TmcAL"/>
    <property type="match status" value="1"/>
</dbReference>
<evidence type="ECO:0000256" key="1">
    <source>
        <dbReference type="ARBA" id="ARBA00022598"/>
    </source>
</evidence>
<comment type="caution">
    <text evidence="3">Lacks conserved residue(s) required for the propagation of feature annotation.</text>
</comment>
<feature type="binding site" evidence="3">
    <location>
        <position position="127"/>
    </location>
    <ligand>
        <name>ATP</name>
        <dbReference type="ChEBI" id="CHEBI:30616"/>
    </ligand>
</feature>
<dbReference type="SUPFAM" id="SSF52374">
    <property type="entry name" value="Nucleotidylyl transferase"/>
    <property type="match status" value="1"/>
</dbReference>
<feature type="binding site" evidence="3">
    <location>
        <position position="189"/>
    </location>
    <ligand>
        <name>ATP</name>
        <dbReference type="ChEBI" id="CHEBI:30616"/>
    </ligand>
</feature>
<evidence type="ECO:0000313" key="5">
    <source>
        <dbReference type="Proteomes" id="UP000823485"/>
    </source>
</evidence>
<feature type="binding site" evidence="3">
    <location>
        <position position="214"/>
    </location>
    <ligand>
        <name>ATP</name>
        <dbReference type="ChEBI" id="CHEBI:30616"/>
    </ligand>
</feature>
<dbReference type="InterPro" id="IPR008513">
    <property type="entry name" value="tRNA(Met)_cyd_acetate_ligase"/>
</dbReference>
<proteinExistence type="inferred from homology"/>
<name>A0ABS2RC71_9BACI</name>
<feature type="binding site" evidence="3">
    <location>
        <begin position="33"/>
        <end position="46"/>
    </location>
    <ligand>
        <name>ATP</name>
        <dbReference type="ChEBI" id="CHEBI:30616"/>
    </ligand>
</feature>
<comment type="catalytic activity">
    <reaction evidence="3">
        <text>cytidine(34) in elongator tRNA(Met) + acetate + ATP = N(4)-acetylcytidine(34) in elongator tRNA(Met) + AMP + diphosphate</text>
        <dbReference type="Rhea" id="RHEA:58144"/>
        <dbReference type="Rhea" id="RHEA-COMP:10693"/>
        <dbReference type="Rhea" id="RHEA-COMP:10694"/>
        <dbReference type="ChEBI" id="CHEBI:30089"/>
        <dbReference type="ChEBI" id="CHEBI:30616"/>
        <dbReference type="ChEBI" id="CHEBI:33019"/>
        <dbReference type="ChEBI" id="CHEBI:74900"/>
        <dbReference type="ChEBI" id="CHEBI:82748"/>
        <dbReference type="ChEBI" id="CHEBI:456215"/>
    </reaction>
</comment>
<protein>
    <recommendedName>
        <fullName evidence="3">tRNA(Met) cytidine acetate ligase</fullName>
        <ecNumber evidence="3">6.3.4.-</ecNumber>
    </recommendedName>
</protein>
<evidence type="ECO:0000313" key="4">
    <source>
        <dbReference type="EMBL" id="MBM7716794.1"/>
    </source>
</evidence>
<comment type="similarity">
    <text evidence="3">Belongs to the TmcAL family.</text>
</comment>
<evidence type="ECO:0000256" key="3">
    <source>
        <dbReference type="HAMAP-Rule" id="MF_01539"/>
    </source>
</evidence>
<keyword evidence="3" id="KW-0067">ATP-binding</keyword>
<evidence type="ECO:0000256" key="2">
    <source>
        <dbReference type="ARBA" id="ARBA00022694"/>
    </source>
</evidence>
<comment type="function">
    <text evidence="3">Catalyzes the formation of N(4)-acetylcytidine (ac(4)C) at the wobble position of elongator tRNA(Met), using acetate and ATP as substrates. First activates an acetate ion to form acetyladenylate (Ac-AMP) and then transfers the acetyl group to tRNA to form ac(4)C34.</text>
</comment>
<dbReference type="NCBIfam" id="NF010191">
    <property type="entry name" value="PRK13670.1"/>
    <property type="match status" value="1"/>
</dbReference>
<gene>
    <name evidence="3" type="primary">tmcAL</name>
    <name evidence="4" type="ORF">JOC94_003818</name>
</gene>
<dbReference type="RefSeq" id="WP_321189665.1">
    <property type="nucleotide sequence ID" value="NZ_JAFBFH010000032.1"/>
</dbReference>
<reference evidence="4 5" key="1">
    <citation type="submission" date="2021-01" db="EMBL/GenBank/DDBJ databases">
        <title>Genomic Encyclopedia of Type Strains, Phase IV (KMG-IV): sequencing the most valuable type-strain genomes for metagenomic binning, comparative biology and taxonomic classification.</title>
        <authorList>
            <person name="Goeker M."/>
        </authorList>
    </citation>
    <scope>NUCLEOTIDE SEQUENCE [LARGE SCALE GENOMIC DNA]</scope>
    <source>
        <strain evidence="4 5">DSM 105453</strain>
    </source>
</reference>
<dbReference type="Proteomes" id="UP000823485">
    <property type="component" value="Unassembled WGS sequence"/>
</dbReference>
<keyword evidence="5" id="KW-1185">Reference proteome</keyword>
<keyword evidence="1 3" id="KW-0436">Ligase</keyword>
<comment type="caution">
    <text evidence="4">The sequence shown here is derived from an EMBL/GenBank/DDBJ whole genome shotgun (WGS) entry which is preliminary data.</text>
</comment>
<dbReference type="EC" id="6.3.4.-" evidence="3"/>
<organism evidence="4 5">
    <name type="scientific">Siminovitchia thermophila</name>
    <dbReference type="NCBI Taxonomy" id="1245522"/>
    <lineage>
        <taxon>Bacteria</taxon>
        <taxon>Bacillati</taxon>
        <taxon>Bacillota</taxon>
        <taxon>Bacilli</taxon>
        <taxon>Bacillales</taxon>
        <taxon>Bacillaceae</taxon>
        <taxon>Siminovitchia</taxon>
    </lineage>
</organism>
<keyword evidence="3" id="KW-0547">Nucleotide-binding</keyword>
<dbReference type="InterPro" id="IPR014729">
    <property type="entry name" value="Rossmann-like_a/b/a_fold"/>
</dbReference>
<sequence>MKFHFISHQRLFQVIYSYDIVTGVDLMKSVGIIAEYNPFHNGHLYHLHKSKEVSGAGVVICVMSGNFLQRGEPALISKWYRTRMALEAGSDIVVELPYAFAVQKAEIFAFGAVYLLNALKCDSICFGSESGEVQPFFNTLDYLNKHSETYNDHIKRYVKQGVSYPRALALAYEAVKDGLRNGVDLSKPNNILGYQYIRAAHEINSHIHFFTVKRNKAGHHDQTFHHEKMASATSIRKSLSENPNLDHIAAYVPESTLSALASYVNRYKKLHDWEDYWPYLQYRLLTMSDDELQQVYDAEEGLPYRLKKTAQNAKSFHSFMESAKTKRYTWTRLQRICVHILTNTPKNMMIPAAKKPQYIRLLGMSSAGRDYLNKRKKELELPLISTVSSYPDEWLMLDRKSSQVYAHVLPDPEKSSLVSLEFAQPPIMIGNRP</sequence>
<keyword evidence="3" id="KW-0820">tRNA-binding</keyword>
<keyword evidence="3" id="KW-0694">RNA-binding</keyword>
<comment type="subcellular location">
    <subcellularLocation>
        <location evidence="3">Cytoplasm</location>
    </subcellularLocation>
</comment>